<sequence>MSPGRKSYTFIGKSISRPIHGKIPDYTTEARPKEAEKGHKGRSRLKWNGSWLWEIGAVLLSIICLALLVAFLAKIHGTPYASWQYTVSPNTIVSVIITIAKASFLVAVSACLSQLKWNQYRGATSKPLYSMQAVDQASRGPWGSLDILFNIFTGIRMDVLTLTGASITVLALAVDPFAQQILAFPERTVLASNETALVRSTHGYNFTGHLTRWSGSISDTMVSSLLVGLAQHTDPLASQCPTSTCTFPGFISLGFCSHCEDVTKDTKQVCGPWSMSDPTAYSLHVHGYCNYTTPNGVHFMGEVNADAVPPTEEDVYLTYDYVYTDLLNNGTSYDSPLLYFVAASERRVVHWTRQNRTAPAPKPSISICRMYVCEQQFSPSRYIATDSSTHYSKISHTQELITSYNEKAIKLTPANGAEFLSKDPYDLDADTLSDLEFTLQGVFNLSGNTQNGLNSMNFVPIMQKRGINETMASIAASLTNNIRSTNNPLGENLQGEAFKSESFIDVRWPWIILPMCATLGSLVLLVGTLMMSKTQKVVLWKDSIIPLMMSQLQTTPEHEISSLKDVNKVNVLSRDIRVSLIQEEKEPLTFTEI</sequence>
<dbReference type="PANTHER" id="PTHR35394:SF5">
    <property type="entry name" value="DUF3176 DOMAIN-CONTAINING PROTEIN"/>
    <property type="match status" value="1"/>
</dbReference>
<dbReference type="EMBL" id="JAPQKS010000003">
    <property type="protein sequence ID" value="KAJ5238580.1"/>
    <property type="molecule type" value="Genomic_DNA"/>
</dbReference>
<keyword evidence="3" id="KW-1185">Reference proteome</keyword>
<dbReference type="InterPro" id="IPR021514">
    <property type="entry name" value="DUF3176"/>
</dbReference>
<feature type="transmembrane region" description="Helical" evidence="1">
    <location>
        <begin position="508"/>
        <end position="531"/>
    </location>
</feature>
<organism evidence="2 3">
    <name type="scientific">Penicillium chermesinum</name>
    <dbReference type="NCBI Taxonomy" id="63820"/>
    <lineage>
        <taxon>Eukaryota</taxon>
        <taxon>Fungi</taxon>
        <taxon>Dikarya</taxon>
        <taxon>Ascomycota</taxon>
        <taxon>Pezizomycotina</taxon>
        <taxon>Eurotiomycetes</taxon>
        <taxon>Eurotiomycetidae</taxon>
        <taxon>Eurotiales</taxon>
        <taxon>Aspergillaceae</taxon>
        <taxon>Penicillium</taxon>
    </lineage>
</organism>
<evidence type="ECO:0000313" key="2">
    <source>
        <dbReference type="EMBL" id="KAJ5238580.1"/>
    </source>
</evidence>
<keyword evidence="1" id="KW-0472">Membrane</keyword>
<dbReference type="PANTHER" id="PTHR35394">
    <property type="entry name" value="DUF3176 DOMAIN-CONTAINING PROTEIN"/>
    <property type="match status" value="1"/>
</dbReference>
<feature type="transmembrane region" description="Helical" evidence="1">
    <location>
        <begin position="159"/>
        <end position="178"/>
    </location>
</feature>
<dbReference type="RefSeq" id="XP_058331499.1">
    <property type="nucleotide sequence ID" value="XM_058472496.1"/>
</dbReference>
<gene>
    <name evidence="2" type="ORF">N7468_003199</name>
</gene>
<feature type="transmembrane region" description="Helical" evidence="1">
    <location>
        <begin position="92"/>
        <end position="112"/>
    </location>
</feature>
<dbReference type="Proteomes" id="UP001150941">
    <property type="component" value="Unassembled WGS sequence"/>
</dbReference>
<comment type="caution">
    <text evidence="2">The sequence shown here is derived from an EMBL/GenBank/DDBJ whole genome shotgun (WGS) entry which is preliminary data.</text>
</comment>
<keyword evidence="1" id="KW-0812">Transmembrane</keyword>
<protein>
    <submittedName>
        <fullName evidence="2">Uncharacterized protein</fullName>
    </submittedName>
</protein>
<dbReference type="Pfam" id="PF11374">
    <property type="entry name" value="DUF3176"/>
    <property type="match status" value="1"/>
</dbReference>
<name>A0A9W9P677_9EURO</name>
<feature type="transmembrane region" description="Helical" evidence="1">
    <location>
        <begin position="51"/>
        <end position="72"/>
    </location>
</feature>
<proteinExistence type="predicted"/>
<keyword evidence="1" id="KW-1133">Transmembrane helix</keyword>
<dbReference type="GeneID" id="83199799"/>
<evidence type="ECO:0000313" key="3">
    <source>
        <dbReference type="Proteomes" id="UP001150941"/>
    </source>
</evidence>
<reference evidence="2" key="2">
    <citation type="journal article" date="2023" name="IMA Fungus">
        <title>Comparative genomic study of the Penicillium genus elucidates a diverse pangenome and 15 lateral gene transfer events.</title>
        <authorList>
            <person name="Petersen C."/>
            <person name="Sorensen T."/>
            <person name="Nielsen M.R."/>
            <person name="Sondergaard T.E."/>
            <person name="Sorensen J.L."/>
            <person name="Fitzpatrick D.A."/>
            <person name="Frisvad J.C."/>
            <person name="Nielsen K.L."/>
        </authorList>
    </citation>
    <scope>NUCLEOTIDE SEQUENCE</scope>
    <source>
        <strain evidence="2">IBT 19713</strain>
    </source>
</reference>
<reference evidence="2" key="1">
    <citation type="submission" date="2022-11" db="EMBL/GenBank/DDBJ databases">
        <authorList>
            <person name="Petersen C."/>
        </authorList>
    </citation>
    <scope>NUCLEOTIDE SEQUENCE</scope>
    <source>
        <strain evidence="2">IBT 19713</strain>
    </source>
</reference>
<evidence type="ECO:0000256" key="1">
    <source>
        <dbReference type="SAM" id="Phobius"/>
    </source>
</evidence>
<accession>A0A9W9P677</accession>
<dbReference type="AlphaFoldDB" id="A0A9W9P677"/>
<dbReference type="OrthoDB" id="5376804at2759"/>